<name>D0U1Z3_9CAUD</name>
<reference evidence="1 2" key="1">
    <citation type="journal article" date="2010" name="Microbiology">
        <title>The endolysins of bacteriophages CMP1 and CN77 are specific for the lysis of Clavibacter michiganensis strains.</title>
        <authorList>
            <person name="Wittmann J."/>
            <person name="Eichenlaub R."/>
            <person name="Dreiseikelmann B."/>
        </authorList>
    </citation>
    <scope>NUCLEOTIDE SEQUENCE [LARGE SCALE GENOMIC DNA]</scope>
</reference>
<proteinExistence type="predicted"/>
<dbReference type="Proteomes" id="UP000002628">
    <property type="component" value="Segment"/>
</dbReference>
<evidence type="ECO:0000313" key="1">
    <source>
        <dbReference type="EMBL" id="ACY35905.1"/>
    </source>
</evidence>
<gene>
    <name evidence="1" type="ORF">CMP1-09</name>
</gene>
<protein>
    <submittedName>
        <fullName evidence="1">Uncharacterized protein</fullName>
    </submittedName>
</protein>
<accession>D0U1Z3</accession>
<dbReference type="RefSeq" id="YP_003359100.1">
    <property type="nucleotide sequence ID" value="NC_013698.1"/>
</dbReference>
<keyword evidence="2" id="KW-1185">Reference proteome</keyword>
<sequence length="114" mass="12523">MSVMVESLEIGDHVSIGEHGRVHWVIDKILEDGRVHLKSGMSGIRSMSHADVLNLVYRPSKSNADAARAQVLHILKGSPAISLHPGGAIILKQDGREYMIELKAFDVTSDNRIE</sequence>
<evidence type="ECO:0000313" key="2">
    <source>
        <dbReference type="Proteomes" id="UP000002628"/>
    </source>
</evidence>
<dbReference type="GeneID" id="8684195"/>
<dbReference type="KEGG" id="vg:8684195"/>
<organism evidence="1 2">
    <name type="scientific">Clavibacter phage CMP1</name>
    <dbReference type="NCBI Taxonomy" id="686439"/>
    <lineage>
        <taxon>Viruses</taxon>
        <taxon>Duplodnaviria</taxon>
        <taxon>Heunggongvirae</taxon>
        <taxon>Uroviricota</taxon>
        <taxon>Caudoviricetes</taxon>
        <taxon>Cimpunavirus</taxon>
        <taxon>Cimpunavirus CMP1</taxon>
    </lineage>
</organism>
<dbReference type="EMBL" id="GQ241246">
    <property type="protein sequence ID" value="ACY35905.1"/>
    <property type="molecule type" value="Genomic_DNA"/>
</dbReference>